<evidence type="ECO:0008006" key="4">
    <source>
        <dbReference type="Google" id="ProtNLM"/>
    </source>
</evidence>
<dbReference type="AlphaFoldDB" id="A0A200J1X1"/>
<evidence type="ECO:0000313" key="2">
    <source>
        <dbReference type="EMBL" id="WYJ94705.1"/>
    </source>
</evidence>
<organism evidence="1">
    <name type="scientific">Candidatus Enterococcus dunnyi</name>
    <dbReference type="NCBI Taxonomy" id="1834192"/>
    <lineage>
        <taxon>Bacteria</taxon>
        <taxon>Bacillati</taxon>
        <taxon>Bacillota</taxon>
        <taxon>Bacilli</taxon>
        <taxon>Lactobacillales</taxon>
        <taxon>Enterococcaceae</taxon>
        <taxon>Enterococcus</taxon>
    </lineage>
</organism>
<keyword evidence="3" id="KW-1185">Reference proteome</keyword>
<dbReference type="EMBL" id="CP147246">
    <property type="protein sequence ID" value="WYJ94705.1"/>
    <property type="molecule type" value="Genomic_DNA"/>
</dbReference>
<gene>
    <name evidence="2" type="ORF">A5889_002218</name>
    <name evidence="1" type="ORF">A5889_002905</name>
</gene>
<reference evidence="2" key="2">
    <citation type="submission" date="2017-05" db="EMBL/GenBank/DDBJ databases">
        <authorList>
            <consortium name="The Broad Institute Genomics Platform"/>
            <consortium name="The Broad Institute Genomic Center for Infectious Diseases"/>
            <person name="Earl A."/>
            <person name="Manson A."/>
            <person name="Schwartman J."/>
            <person name="Gilmore M."/>
            <person name="Abouelleil A."/>
            <person name="Cao P."/>
            <person name="Chapman S."/>
            <person name="Cusick C."/>
            <person name="Shea T."/>
            <person name="Young S."/>
            <person name="Neafsey D."/>
            <person name="Nusbaum C."/>
            <person name="Birren B."/>
        </authorList>
    </citation>
    <scope>NUCLEOTIDE SEQUENCE</scope>
    <source>
        <strain evidence="2">9D6_DIV0238</strain>
    </source>
</reference>
<proteinExistence type="predicted"/>
<dbReference type="EMBL" id="NIBQ01000003">
    <property type="protein sequence ID" value="OUZ30617.1"/>
    <property type="molecule type" value="Genomic_DNA"/>
</dbReference>
<dbReference type="RefSeq" id="WP_176372890.1">
    <property type="nucleotide sequence ID" value="NZ_CP147246.1"/>
</dbReference>
<protein>
    <recommendedName>
        <fullName evidence="4">Restriction endonuclease type IV Mrr domain-containing protein</fullName>
    </recommendedName>
</protein>
<evidence type="ECO:0000313" key="1">
    <source>
        <dbReference type="EMBL" id="OUZ30617.1"/>
    </source>
</evidence>
<accession>A0A200J1X1</accession>
<evidence type="ECO:0000313" key="3">
    <source>
        <dbReference type="Proteomes" id="UP000196151"/>
    </source>
</evidence>
<reference evidence="2" key="3">
    <citation type="submission" date="2024-03" db="EMBL/GenBank/DDBJ databases">
        <title>The Genome Sequence of Enterococcus sp. DIV0238c.</title>
        <authorList>
            <consortium name="The Broad Institute Genomics Platform"/>
            <consortium name="The Broad Institute Microbial Omics Core"/>
            <consortium name="The Broad Institute Genomic Center for Infectious Diseases"/>
            <person name="Earl A."/>
            <person name="Manson A."/>
            <person name="Gilmore M."/>
            <person name="Schwartman J."/>
            <person name="Shea T."/>
            <person name="Abouelleil A."/>
            <person name="Cao P."/>
            <person name="Chapman S."/>
            <person name="Cusick C."/>
            <person name="Young S."/>
            <person name="Neafsey D."/>
            <person name="Nusbaum C."/>
            <person name="Birren B."/>
        </authorList>
    </citation>
    <scope>NUCLEOTIDE SEQUENCE</scope>
    <source>
        <strain evidence="2">9D6_DIV0238</strain>
    </source>
</reference>
<sequence>MERDFTYLIDKYDEAGARDIFEKICVSLFQAMYGPKGKSVKPSQGDGGLDVLIGDLPSPEQVYQCKFF</sequence>
<name>A0A200J1X1_9ENTE</name>
<reference evidence="1" key="1">
    <citation type="submission" date="2017-05" db="EMBL/GenBank/DDBJ databases">
        <title>The Genome Sequence of Enterococcus sp. 9D6_DIV0238.</title>
        <authorList>
            <consortium name="The Broad Institute Genomics Platform"/>
            <consortium name="The Broad Institute Genomic Center for Infectious Diseases"/>
            <person name="Earl A."/>
            <person name="Manson A."/>
            <person name="Schwartman J."/>
            <person name="Gilmore M."/>
            <person name="Abouelleil A."/>
            <person name="Cao P."/>
            <person name="Chapman S."/>
            <person name="Cusick C."/>
            <person name="Shea T."/>
            <person name="Young S."/>
            <person name="Neafsey D."/>
            <person name="Nusbaum C."/>
            <person name="Birren B."/>
        </authorList>
    </citation>
    <scope>NUCLEOTIDE SEQUENCE [LARGE SCALE GENOMIC DNA]</scope>
    <source>
        <strain evidence="1">9D6_DIV0238</strain>
    </source>
</reference>
<dbReference type="Proteomes" id="UP000196151">
    <property type="component" value="Chromosome"/>
</dbReference>